<dbReference type="InterPro" id="IPR006171">
    <property type="entry name" value="TOPRIM_dom"/>
</dbReference>
<dbReference type="GO" id="GO:0006269">
    <property type="term" value="P:DNA replication, synthesis of primer"/>
    <property type="evidence" value="ECO:0007669"/>
    <property type="project" value="UniProtKB-KW"/>
</dbReference>
<dbReference type="GO" id="GO:1990077">
    <property type="term" value="C:primosome complex"/>
    <property type="evidence" value="ECO:0007669"/>
    <property type="project" value="UniProtKB-KW"/>
</dbReference>
<dbReference type="GO" id="GO:0005737">
    <property type="term" value="C:cytoplasm"/>
    <property type="evidence" value="ECO:0007669"/>
    <property type="project" value="TreeGrafter"/>
</dbReference>
<keyword evidence="4" id="KW-0548">Nucleotidyltransferase</keyword>
<evidence type="ECO:0000256" key="7">
    <source>
        <dbReference type="ARBA" id="ARBA00022771"/>
    </source>
</evidence>
<dbReference type="PANTHER" id="PTHR30313:SF2">
    <property type="entry name" value="DNA PRIMASE"/>
    <property type="match status" value="1"/>
</dbReference>
<name>A0A1J0GIG7_9CLOT</name>
<evidence type="ECO:0000256" key="9">
    <source>
        <dbReference type="ARBA" id="ARBA00023163"/>
    </source>
</evidence>
<protein>
    <submittedName>
        <fullName evidence="11">DNA primase</fullName>
    </submittedName>
</protein>
<dbReference type="Gene3D" id="3.40.1360.10">
    <property type="match status" value="1"/>
</dbReference>
<evidence type="ECO:0000256" key="8">
    <source>
        <dbReference type="ARBA" id="ARBA00022833"/>
    </source>
</evidence>
<proteinExistence type="predicted"/>
<dbReference type="EMBL" id="CP015756">
    <property type="protein sequence ID" value="APC41079.1"/>
    <property type="molecule type" value="Genomic_DNA"/>
</dbReference>
<organism evidence="11 12">
    <name type="scientific">Clostridium estertheticum subsp. estertheticum</name>
    <dbReference type="NCBI Taxonomy" id="1552"/>
    <lineage>
        <taxon>Bacteria</taxon>
        <taxon>Bacillati</taxon>
        <taxon>Bacillota</taxon>
        <taxon>Clostridia</taxon>
        <taxon>Eubacteriales</taxon>
        <taxon>Clostridiaceae</taxon>
        <taxon>Clostridium</taxon>
    </lineage>
</organism>
<dbReference type="RefSeq" id="WP_071613373.1">
    <property type="nucleotide sequence ID" value="NZ_CP015756.1"/>
</dbReference>
<feature type="domain" description="Toprim" evidence="10">
    <location>
        <begin position="179"/>
        <end position="272"/>
    </location>
</feature>
<dbReference type="AlphaFoldDB" id="A0A1J0GIG7"/>
<keyword evidence="12" id="KW-1185">Reference proteome</keyword>
<evidence type="ECO:0000259" key="10">
    <source>
        <dbReference type="PROSITE" id="PS50880"/>
    </source>
</evidence>
<dbReference type="InterPro" id="IPR050219">
    <property type="entry name" value="DnaG_primase"/>
</dbReference>
<accession>A0A1J0GIG7</accession>
<keyword evidence="7" id="KW-0863">Zinc-finger</keyword>
<dbReference type="GO" id="GO:0000428">
    <property type="term" value="C:DNA-directed RNA polymerase complex"/>
    <property type="evidence" value="ECO:0007669"/>
    <property type="project" value="UniProtKB-KW"/>
</dbReference>
<dbReference type="STRING" id="1552.A7L45_13845"/>
<evidence type="ECO:0000256" key="1">
    <source>
        <dbReference type="ARBA" id="ARBA00022478"/>
    </source>
</evidence>
<dbReference type="GO" id="GO:0008270">
    <property type="term" value="F:zinc ion binding"/>
    <property type="evidence" value="ECO:0007669"/>
    <property type="project" value="UniProtKB-KW"/>
</dbReference>
<evidence type="ECO:0000313" key="12">
    <source>
        <dbReference type="Proteomes" id="UP000182569"/>
    </source>
</evidence>
<dbReference type="InterPro" id="IPR002694">
    <property type="entry name" value="Znf_CHC2"/>
</dbReference>
<dbReference type="GO" id="GO:0003899">
    <property type="term" value="F:DNA-directed RNA polymerase activity"/>
    <property type="evidence" value="ECO:0007669"/>
    <property type="project" value="InterPro"/>
</dbReference>
<dbReference type="SUPFAM" id="SSF57783">
    <property type="entry name" value="Zinc beta-ribbon"/>
    <property type="match status" value="1"/>
</dbReference>
<dbReference type="Gene3D" id="3.90.580.10">
    <property type="entry name" value="Zinc finger, CHC2-type domain"/>
    <property type="match status" value="1"/>
</dbReference>
<dbReference type="InterPro" id="IPR036977">
    <property type="entry name" value="DNA_primase_Znf_CHC2"/>
</dbReference>
<evidence type="ECO:0000313" key="11">
    <source>
        <dbReference type="EMBL" id="APC41079.1"/>
    </source>
</evidence>
<keyword evidence="9" id="KW-0804">Transcription</keyword>
<evidence type="ECO:0000256" key="5">
    <source>
        <dbReference type="ARBA" id="ARBA00022705"/>
    </source>
</evidence>
<dbReference type="PANTHER" id="PTHR30313">
    <property type="entry name" value="DNA PRIMASE"/>
    <property type="match status" value="1"/>
</dbReference>
<keyword evidence="3" id="KW-0808">Transferase</keyword>
<evidence type="ECO:0000256" key="3">
    <source>
        <dbReference type="ARBA" id="ARBA00022679"/>
    </source>
</evidence>
<dbReference type="OrthoDB" id="9763644at2"/>
<evidence type="ECO:0000256" key="4">
    <source>
        <dbReference type="ARBA" id="ARBA00022695"/>
    </source>
</evidence>
<dbReference type="KEGG" id="ceu:A7L45_13845"/>
<dbReference type="Pfam" id="PF01807">
    <property type="entry name" value="Zn_ribbon_DnaG"/>
    <property type="match status" value="1"/>
</dbReference>
<evidence type="ECO:0000256" key="2">
    <source>
        <dbReference type="ARBA" id="ARBA00022515"/>
    </source>
</evidence>
<reference evidence="12" key="1">
    <citation type="journal article" date="2016" name="Front. Microbiol.">
        <title>Complete Genome Sequence of Clostridium estertheticum DSM 8809, a Microbe Identified in Spoiled Vacuum Packed Beef.</title>
        <authorList>
            <person name="Yu Z."/>
            <person name="Gunn L."/>
            <person name="Brennan E."/>
            <person name="Reid R."/>
            <person name="Wall P.G."/>
            <person name="Gaora O.P."/>
            <person name="Hurley D."/>
            <person name="Bolton D."/>
            <person name="Fanning S."/>
        </authorList>
    </citation>
    <scope>NUCLEOTIDE SEQUENCE [LARGE SCALE GENOMIC DNA]</scope>
    <source>
        <strain evidence="12">DSM 8809</strain>
    </source>
</reference>
<keyword evidence="6" id="KW-0479">Metal-binding</keyword>
<dbReference type="PROSITE" id="PS50880">
    <property type="entry name" value="TOPRIM"/>
    <property type="match status" value="1"/>
</dbReference>
<dbReference type="Proteomes" id="UP000182569">
    <property type="component" value="Chromosome"/>
</dbReference>
<keyword evidence="5" id="KW-0235">DNA replication</keyword>
<dbReference type="SMART" id="SM00400">
    <property type="entry name" value="ZnF_CHCC"/>
    <property type="match status" value="1"/>
</dbReference>
<gene>
    <name evidence="11" type="ORF">A7L45_13845</name>
</gene>
<sequence>MDIEDIDLKSLIETETGQRFNREKKICCVFHKDKTPSLAVKFLSNANKERYKCYGCGEEGDAVDFIMKTRNMKYPEAREYLGIPLEKTLQETQIDEIRGYIDWEIKTLAFKKDFKLLAIFNFVDRDNNPVYYKAKFMKPDGKKASSYYHIDNGKVINKRKGDELLYNLYNVIIGLRQDKIIVVTEGEKDANTLNSILKNKNYVVTSSKGFKDFSMLRGAKIFICGDTGAAGTKYIENIKFELLEDSPSFKIINLQGIKALGDNKDVTDWLESGHTKNDLYQAFKRSLDLKCRFELQQDFNGIYKMVKSKGDEEVFNKIYITNFNLLEASRINFIDKDNEGVKLVMRSFTGSKIERLDEVNVFDDIRAFKGFLGTMDLSFTGNINDLTMLKTWVNNYFALDVEQVHTGVKFMDQMLITNDGSFTKGKIDTSIKCEDGVELNLVNIENINCEELTEVMEHLFTFATLEKTFSIIGSIVNFLAVGQSQALNLKNHFLFIIGESGGGKSTILEKVIAPLLNYPLSDKNSIGDITPFALIKNLSEGNYPSLFEEYKPSQMDNHKVSKLSGIFRNLYDRSTISRGDKSFKNKCFQLNRSMVLVGEECFPNAEKALMERSCIIYLSKKERTPKHTQNMAWLTNNEPLLNKLGKSLIETILGLSTEDYKSIREAAALKIDGLRDRTLNTAINVCSGIEIFNLLLKKLGLKQIIKHVEYIVRNIEEEVLDDGNEALSQVELMLKQYNSMIEDNRIREIETVIQRRDDCLYLKSSEMLNQINEYLRSVNSNWIPLDLKDFRKQAMKAGYLTGKGNKSINLGTLADRKTVRYDTCDVEMFRKLDVTRILPNELEEIKGYDNIIPFN</sequence>
<evidence type="ECO:0000256" key="6">
    <source>
        <dbReference type="ARBA" id="ARBA00022723"/>
    </source>
</evidence>
<keyword evidence="2" id="KW-0639">Primosome</keyword>
<keyword evidence="1" id="KW-0240">DNA-directed RNA polymerase</keyword>
<keyword evidence="8" id="KW-0862">Zinc</keyword>
<dbReference type="GO" id="GO:0003677">
    <property type="term" value="F:DNA binding"/>
    <property type="evidence" value="ECO:0007669"/>
    <property type="project" value="InterPro"/>
</dbReference>